<protein>
    <recommendedName>
        <fullName evidence="3">Nucleotidyltransferase</fullName>
    </recommendedName>
</protein>
<evidence type="ECO:0000313" key="2">
    <source>
        <dbReference type="Proteomes" id="UP000076959"/>
    </source>
</evidence>
<dbReference type="EMBL" id="LUUB01000014">
    <property type="protein sequence ID" value="OAF16520.1"/>
    <property type="molecule type" value="Genomic_DNA"/>
</dbReference>
<name>A0A176Z723_9BRAD</name>
<evidence type="ECO:0008006" key="3">
    <source>
        <dbReference type="Google" id="ProtNLM"/>
    </source>
</evidence>
<proteinExistence type="predicted"/>
<reference evidence="1 2" key="1">
    <citation type="submission" date="2016-03" db="EMBL/GenBank/DDBJ databases">
        <title>Draft Genome Sequence of the Strain BR 10245 (Bradyrhizobium sp.) isolated from nodules of Centrolobium paraense.</title>
        <authorList>
            <person name="Simoes-Araujo J.L.Sr."/>
            <person name="Barauna A.C."/>
            <person name="Silva K."/>
            <person name="Zilli J.E."/>
        </authorList>
    </citation>
    <scope>NUCLEOTIDE SEQUENCE [LARGE SCALE GENOMIC DNA]</scope>
    <source>
        <strain evidence="1 2">BR 10245</strain>
    </source>
</reference>
<evidence type="ECO:0000313" key="1">
    <source>
        <dbReference type="EMBL" id="OAF16520.1"/>
    </source>
</evidence>
<sequence>MQEVGADYTRISVETAERVGVQLKADLASAGISADFRLQGSVPLNVHIRGVSDVDLLTLDTNFMTYSTTGVLSQQGQYSGAPTPRTSMSVLSALRSEAEKILKIKYPKATVDTSGGKAISISGGSLARPVDVVPSHWHDNHAYQVSRQEHDRTVTILNKKVPETIDNLPFLHIKRVGERCDSVFGGLRKAIRLCKNVRADAIDEGTAINFPSFDIASTMYHADMDALKMGIFYELRILGEVQRFLHLLYHDEAFAKTLRVPDNSRIIFDTNEKYAGMKRLSIEIDDLVKEVAKEQVPWLHTPEGQVLKTSRDAIWSVQVPS</sequence>
<keyword evidence="2" id="KW-1185">Reference proteome</keyword>
<accession>A0A176Z723</accession>
<dbReference type="AlphaFoldDB" id="A0A176Z723"/>
<dbReference type="Proteomes" id="UP000076959">
    <property type="component" value="Unassembled WGS sequence"/>
</dbReference>
<comment type="caution">
    <text evidence="1">The sequence shown here is derived from an EMBL/GenBank/DDBJ whole genome shotgun (WGS) entry which is preliminary data.</text>
</comment>
<gene>
    <name evidence="1" type="ORF">AYJ54_37970</name>
</gene>
<organism evidence="1 2">
    <name type="scientific">Bradyrhizobium centrolobii</name>
    <dbReference type="NCBI Taxonomy" id="1505087"/>
    <lineage>
        <taxon>Bacteria</taxon>
        <taxon>Pseudomonadati</taxon>
        <taxon>Pseudomonadota</taxon>
        <taxon>Alphaproteobacteria</taxon>
        <taxon>Hyphomicrobiales</taxon>
        <taxon>Nitrobacteraceae</taxon>
        <taxon>Bradyrhizobium</taxon>
    </lineage>
</organism>